<gene>
    <name evidence="3" type="ORF">NMU03_03040</name>
</gene>
<protein>
    <submittedName>
        <fullName evidence="3">Phosphatase PAP2 family protein</fullName>
    </submittedName>
</protein>
<feature type="transmembrane region" description="Helical" evidence="1">
    <location>
        <begin position="130"/>
        <end position="147"/>
    </location>
</feature>
<keyword evidence="1" id="KW-1133">Transmembrane helix</keyword>
<name>A0ABY5I362_9FIRM</name>
<dbReference type="EMBL" id="CP101620">
    <property type="protein sequence ID" value="UTY39799.1"/>
    <property type="molecule type" value="Genomic_DNA"/>
</dbReference>
<feature type="transmembrane region" description="Helical" evidence="1">
    <location>
        <begin position="159"/>
        <end position="175"/>
    </location>
</feature>
<feature type="transmembrane region" description="Helical" evidence="1">
    <location>
        <begin position="12"/>
        <end position="30"/>
    </location>
</feature>
<evidence type="ECO:0000313" key="4">
    <source>
        <dbReference type="Proteomes" id="UP001060112"/>
    </source>
</evidence>
<dbReference type="SUPFAM" id="SSF48317">
    <property type="entry name" value="Acid phosphatase/Vanadium-dependent haloperoxidase"/>
    <property type="match status" value="1"/>
</dbReference>
<dbReference type="Gene3D" id="1.20.144.10">
    <property type="entry name" value="Phosphatidic acid phosphatase type 2/haloperoxidase"/>
    <property type="match status" value="1"/>
</dbReference>
<feature type="transmembrane region" description="Helical" evidence="1">
    <location>
        <begin position="50"/>
        <end position="70"/>
    </location>
</feature>
<keyword evidence="4" id="KW-1185">Reference proteome</keyword>
<sequence>MKSILYRYRHAWVFTYFIIYLPWYFGLQLRDISFHDVYVTIDAMIPFVSWFIYPYIYWFLFVAGTIAYLFFWHRQDFYKCVAFLFIGMTICLIIFTIYPTSFDHRPVLEGNSLSIYLTEFIYQADKSQNVFPSIHVYNSIGCAIALIKCQDFKHSRIMQIFAIVSALMITLSTMFVKQHSILDAVAACLLAIILYILIYKVDIFQIEKRVLQE</sequence>
<proteinExistence type="predicted"/>
<reference evidence="3" key="1">
    <citation type="submission" date="2022-07" db="EMBL/GenBank/DDBJ databases">
        <title>Faecal culturing of patients with breast cancer.</title>
        <authorList>
            <person name="Teng N.M.Y."/>
            <person name="Kiu R."/>
            <person name="Evans R."/>
            <person name="Baker D.J."/>
            <person name="Zenner C."/>
            <person name="Robinson S.D."/>
            <person name="Hall L.J."/>
        </authorList>
    </citation>
    <scope>NUCLEOTIDE SEQUENCE</scope>
    <source>
        <strain evidence="3">LH1062</strain>
    </source>
</reference>
<evidence type="ECO:0000313" key="3">
    <source>
        <dbReference type="EMBL" id="UTY39799.1"/>
    </source>
</evidence>
<evidence type="ECO:0000259" key="2">
    <source>
        <dbReference type="Pfam" id="PF01569"/>
    </source>
</evidence>
<keyword evidence="1" id="KW-0812">Transmembrane</keyword>
<feature type="transmembrane region" description="Helical" evidence="1">
    <location>
        <begin position="181"/>
        <end position="199"/>
    </location>
</feature>
<organism evidence="3 4">
    <name type="scientific">Allocoprobacillus halotolerans</name>
    <dbReference type="NCBI Taxonomy" id="2944914"/>
    <lineage>
        <taxon>Bacteria</taxon>
        <taxon>Bacillati</taxon>
        <taxon>Bacillota</taxon>
        <taxon>Erysipelotrichia</taxon>
        <taxon>Erysipelotrichales</taxon>
        <taxon>Erysipelotrichaceae</taxon>
        <taxon>Allocoprobacillus</taxon>
    </lineage>
</organism>
<dbReference type="Pfam" id="PF01569">
    <property type="entry name" value="PAP2"/>
    <property type="match status" value="1"/>
</dbReference>
<keyword evidence="1" id="KW-0472">Membrane</keyword>
<dbReference type="RefSeq" id="WP_290141202.1">
    <property type="nucleotide sequence ID" value="NZ_CP101620.1"/>
</dbReference>
<feature type="transmembrane region" description="Helical" evidence="1">
    <location>
        <begin position="77"/>
        <end position="98"/>
    </location>
</feature>
<feature type="domain" description="Phosphatidic acid phosphatase type 2/haloperoxidase" evidence="2">
    <location>
        <begin position="121"/>
        <end position="201"/>
    </location>
</feature>
<dbReference type="Proteomes" id="UP001060112">
    <property type="component" value="Chromosome"/>
</dbReference>
<dbReference type="InterPro" id="IPR000326">
    <property type="entry name" value="PAP2/HPO"/>
</dbReference>
<evidence type="ECO:0000256" key="1">
    <source>
        <dbReference type="SAM" id="Phobius"/>
    </source>
</evidence>
<accession>A0ABY5I362</accession>
<dbReference type="InterPro" id="IPR036938">
    <property type="entry name" value="PAP2/HPO_sf"/>
</dbReference>